<evidence type="ECO:0000256" key="1">
    <source>
        <dbReference type="ARBA" id="ARBA00011738"/>
    </source>
</evidence>
<dbReference type="PANTHER" id="PTHR48105">
    <property type="entry name" value="THIOREDOXIN REDUCTASE 1-RELATED-RELATED"/>
    <property type="match status" value="1"/>
</dbReference>
<sequence>MSVKDITIIGGGPAGLYAAFYAGMRDLDVRIVETQKTLGGKINFYPEKLVWDVGGIPATTGANLIDQMVEQGRAFNPEVILDQKISRFEKTADSLFASESESGNRFLSKRIIVATGGGIFNPKKLPLQYDVKFEEKNLHYNIYRLNAFKGKKIVIVGGGNTAVDWANNLVEIADEVHLVHRNDKFKAHEFNYRKLIESAVTVHTHSLVSEIIPDQTGSFITSIKIRNDQTDEDTILDLDELVVNIGFDNDLNFHHDPALNFQLKDDYYIEGSAKAQTAVEGVYAIGDILEFDGKVRLIAGAYNDAANAVNQIKQSLDPSADEKAKVSSHNEVFDEKNKEMKERYYL</sequence>
<dbReference type="RefSeq" id="WP_091898370.1">
    <property type="nucleotide sequence ID" value="NZ_FOSJ01000050.1"/>
</dbReference>
<comment type="similarity">
    <text evidence="6">Belongs to the ferredoxin--NADP reductase type 2 family.</text>
</comment>
<keyword evidence="9" id="KW-1185">Reference proteome</keyword>
<feature type="binding site" evidence="6">
    <location>
        <position position="85"/>
    </location>
    <ligand>
        <name>FAD</name>
        <dbReference type="ChEBI" id="CHEBI:57692"/>
    </ligand>
</feature>
<feature type="binding site" evidence="6">
    <location>
        <position position="328"/>
    </location>
    <ligand>
        <name>FAD</name>
        <dbReference type="ChEBI" id="CHEBI:57692"/>
    </ligand>
</feature>
<dbReference type="EMBL" id="FOSJ01000050">
    <property type="protein sequence ID" value="SFK56675.1"/>
    <property type="molecule type" value="Genomic_DNA"/>
</dbReference>
<comment type="cofactor">
    <cofactor evidence="6">
        <name>FAD</name>
        <dbReference type="ChEBI" id="CHEBI:57692"/>
    </cofactor>
    <text evidence="6">Binds 1 FAD per subunit.</text>
</comment>
<accession>A0A1I4AJL5</accession>
<dbReference type="InterPro" id="IPR036188">
    <property type="entry name" value="FAD/NAD-bd_sf"/>
</dbReference>
<comment type="caution">
    <text evidence="6">Lacks conserved residue(s) required for the propagation of feature annotation.</text>
</comment>
<dbReference type="SUPFAM" id="SSF51905">
    <property type="entry name" value="FAD/NAD(P)-binding domain"/>
    <property type="match status" value="1"/>
</dbReference>
<feature type="binding site" evidence="6">
    <location>
        <position position="287"/>
    </location>
    <ligand>
        <name>FAD</name>
        <dbReference type="ChEBI" id="CHEBI:57692"/>
    </ligand>
</feature>
<reference evidence="9" key="1">
    <citation type="submission" date="2016-10" db="EMBL/GenBank/DDBJ databases">
        <authorList>
            <person name="Varghese N."/>
            <person name="Submissions S."/>
        </authorList>
    </citation>
    <scope>NUCLEOTIDE SEQUENCE [LARGE SCALE GENOMIC DNA]</scope>
    <source>
        <strain evidence="9">DSM 16108</strain>
    </source>
</reference>
<dbReference type="Proteomes" id="UP000199589">
    <property type="component" value="Unassembled WGS sequence"/>
</dbReference>
<evidence type="ECO:0000256" key="2">
    <source>
        <dbReference type="ARBA" id="ARBA00022630"/>
    </source>
</evidence>
<protein>
    <recommendedName>
        <fullName evidence="6">Ferredoxin--NADP reductase</fullName>
        <shortName evidence="6">FNR</shortName>
        <shortName evidence="6">Fd-NADP(+) reductase</shortName>
        <ecNumber evidence="6">1.18.1.2</ecNumber>
    </recommendedName>
</protein>
<evidence type="ECO:0000256" key="5">
    <source>
        <dbReference type="ARBA" id="ARBA00023002"/>
    </source>
</evidence>
<keyword evidence="3 6" id="KW-0274">FAD</keyword>
<dbReference type="Pfam" id="PF07992">
    <property type="entry name" value="Pyr_redox_2"/>
    <property type="match status" value="1"/>
</dbReference>
<gene>
    <name evidence="8" type="ORF">SAMN04488569_105012</name>
</gene>
<dbReference type="GO" id="GO:0050660">
    <property type="term" value="F:flavin adenine dinucleotide binding"/>
    <property type="evidence" value="ECO:0007669"/>
    <property type="project" value="UniProtKB-UniRule"/>
</dbReference>
<dbReference type="Gene3D" id="3.50.50.60">
    <property type="entry name" value="FAD/NAD(P)-binding domain"/>
    <property type="match status" value="2"/>
</dbReference>
<proteinExistence type="inferred from homology"/>
<feature type="binding site" evidence="6">
    <location>
        <position position="41"/>
    </location>
    <ligand>
        <name>FAD</name>
        <dbReference type="ChEBI" id="CHEBI:57692"/>
    </ligand>
</feature>
<organism evidence="8 9">
    <name type="scientific">Marinilactibacillus piezotolerans</name>
    <dbReference type="NCBI Taxonomy" id="258723"/>
    <lineage>
        <taxon>Bacteria</taxon>
        <taxon>Bacillati</taxon>
        <taxon>Bacillota</taxon>
        <taxon>Bacilli</taxon>
        <taxon>Lactobacillales</taxon>
        <taxon>Carnobacteriaceae</taxon>
        <taxon>Marinilactibacillus</taxon>
    </lineage>
</organism>
<feature type="binding site" evidence="6">
    <location>
        <position position="45"/>
    </location>
    <ligand>
        <name>FAD</name>
        <dbReference type="ChEBI" id="CHEBI:57692"/>
    </ligand>
</feature>
<dbReference type="InterPro" id="IPR050097">
    <property type="entry name" value="Ferredoxin-NADP_redctase_2"/>
</dbReference>
<evidence type="ECO:0000313" key="9">
    <source>
        <dbReference type="Proteomes" id="UP000199589"/>
    </source>
</evidence>
<comment type="catalytic activity">
    <reaction evidence="6">
        <text>2 reduced [2Fe-2S]-[ferredoxin] + NADP(+) + H(+) = 2 oxidized [2Fe-2S]-[ferredoxin] + NADPH</text>
        <dbReference type="Rhea" id="RHEA:20125"/>
        <dbReference type="Rhea" id="RHEA-COMP:10000"/>
        <dbReference type="Rhea" id="RHEA-COMP:10001"/>
        <dbReference type="ChEBI" id="CHEBI:15378"/>
        <dbReference type="ChEBI" id="CHEBI:33737"/>
        <dbReference type="ChEBI" id="CHEBI:33738"/>
        <dbReference type="ChEBI" id="CHEBI:57783"/>
        <dbReference type="ChEBI" id="CHEBI:58349"/>
        <dbReference type="EC" id="1.18.1.2"/>
    </reaction>
</comment>
<evidence type="ECO:0000259" key="7">
    <source>
        <dbReference type="Pfam" id="PF07992"/>
    </source>
</evidence>
<dbReference type="EC" id="1.18.1.2" evidence="6"/>
<evidence type="ECO:0000256" key="4">
    <source>
        <dbReference type="ARBA" id="ARBA00022857"/>
    </source>
</evidence>
<dbReference type="PRINTS" id="PR00469">
    <property type="entry name" value="PNDRDTASEII"/>
</dbReference>
<feature type="binding site" evidence="6">
    <location>
        <position position="120"/>
    </location>
    <ligand>
        <name>FAD</name>
        <dbReference type="ChEBI" id="CHEBI:57692"/>
    </ligand>
</feature>
<dbReference type="AlphaFoldDB" id="A0A1I4AJL5"/>
<evidence type="ECO:0000313" key="8">
    <source>
        <dbReference type="EMBL" id="SFK56675.1"/>
    </source>
</evidence>
<feature type="domain" description="FAD/NAD(P)-binding" evidence="7">
    <location>
        <begin position="4"/>
        <end position="303"/>
    </location>
</feature>
<dbReference type="GO" id="GO:0050661">
    <property type="term" value="F:NADP binding"/>
    <property type="evidence" value="ECO:0007669"/>
    <property type="project" value="UniProtKB-UniRule"/>
</dbReference>
<comment type="subunit">
    <text evidence="1 6">Homodimer.</text>
</comment>
<keyword evidence="5 6" id="KW-0560">Oxidoreductase</keyword>
<dbReference type="OrthoDB" id="9806179at2"/>
<dbReference type="InterPro" id="IPR022890">
    <property type="entry name" value="Fd--NADP_Rdtase_type_2"/>
</dbReference>
<keyword evidence="2 6" id="KW-0285">Flavoprotein</keyword>
<feature type="binding site" evidence="6">
    <location>
        <position position="33"/>
    </location>
    <ligand>
        <name>FAD</name>
        <dbReference type="ChEBI" id="CHEBI:57692"/>
    </ligand>
</feature>
<dbReference type="HAMAP" id="MF_01685">
    <property type="entry name" value="FENR2"/>
    <property type="match status" value="1"/>
</dbReference>
<dbReference type="InterPro" id="IPR023753">
    <property type="entry name" value="FAD/NAD-binding_dom"/>
</dbReference>
<keyword evidence="4 6" id="KW-0521">NADP</keyword>
<dbReference type="GO" id="GO:0004324">
    <property type="term" value="F:ferredoxin-NADP+ reductase activity"/>
    <property type="evidence" value="ECO:0007669"/>
    <property type="project" value="UniProtKB-UniRule"/>
</dbReference>
<evidence type="ECO:0000256" key="6">
    <source>
        <dbReference type="HAMAP-Rule" id="MF_01685"/>
    </source>
</evidence>
<dbReference type="PRINTS" id="PR00368">
    <property type="entry name" value="FADPNR"/>
</dbReference>
<evidence type="ECO:0000256" key="3">
    <source>
        <dbReference type="ARBA" id="ARBA00022827"/>
    </source>
</evidence>
<name>A0A1I4AJL5_9LACT</name>